<protein>
    <recommendedName>
        <fullName evidence="5">Type VI secretion system protein TssA</fullName>
    </recommendedName>
</protein>
<proteinExistence type="predicted"/>
<evidence type="ECO:0008006" key="5">
    <source>
        <dbReference type="Google" id="ProtNLM"/>
    </source>
</evidence>
<dbReference type="NCBIfam" id="TIGR03363">
    <property type="entry name" value="VI_chp_8"/>
    <property type="match status" value="1"/>
</dbReference>
<gene>
    <name evidence="3" type="ORF">AZOBR_p1150011</name>
</gene>
<geneLocation type="plasmid" evidence="3 4">
    <name>AZOBR_p1</name>
</geneLocation>
<name>A0A9P1JWJ0_9PROT</name>
<organism evidence="3 4">
    <name type="scientific">Azospirillum baldaniorum</name>
    <dbReference type="NCBI Taxonomy" id="1064539"/>
    <lineage>
        <taxon>Bacteria</taxon>
        <taxon>Pseudomonadati</taxon>
        <taxon>Pseudomonadota</taxon>
        <taxon>Alphaproteobacteria</taxon>
        <taxon>Rhodospirillales</taxon>
        <taxon>Azospirillaceae</taxon>
        <taxon>Azospirillum</taxon>
    </lineage>
</organism>
<keyword evidence="3" id="KW-0614">Plasmid</keyword>
<evidence type="ECO:0000259" key="1">
    <source>
        <dbReference type="Pfam" id="PF06812"/>
    </source>
</evidence>
<dbReference type="InterPro" id="IPR017740">
    <property type="entry name" value="TssA-like"/>
</dbReference>
<feature type="domain" description="ImpA N-terminal" evidence="1">
    <location>
        <begin position="1246"/>
        <end position="1367"/>
    </location>
</feature>
<accession>A0A9P1JWJ0</accession>
<dbReference type="PANTHER" id="PTHR37951:SF1">
    <property type="entry name" value="TYPE VI SECRETION SYSTEM COMPONENT TSSA1"/>
    <property type="match status" value="1"/>
</dbReference>
<dbReference type="EMBL" id="HE577328">
    <property type="protein sequence ID" value="CCD01133.1"/>
    <property type="molecule type" value="Genomic_DNA"/>
</dbReference>
<evidence type="ECO:0000313" key="3">
    <source>
        <dbReference type="EMBL" id="CCD01133.1"/>
    </source>
</evidence>
<sequence length="1598" mass="170225">MTIPAPPGPACSTLLGRRRPMLPADGLILTVPLAELDDVRRATARGTELYARLWEIQRTLGFALPVYVVVTGCEEAPGFAALAEALPPSLTGGMLGWSSPYALETAFSPDFVSEALQSLADGLLAVELEVFGATATPDGAPLFALTERLTGTEAALRALLGTAFKRTAYQETLYVRGLYFTGRPDPDAAALFGRDLLNRKIFPEAGLPKPTRALAASRAWRRYSWPVGTGAAALAAILLLWMGVQRASTLSDRLVPVLADIPGGLQQLADQRPAVEAGAPMTAAYGDPAARFVQGVTMLPTDWTFNPLPASWISGVPDSVSGALAVGYRRLALSTVRDVAEDRLRRLTRDGGVGPAGVGAFERLRAFAGEIGIAEGLARAYNNVDARDPTLPLDEVLDFALGSGVARGFSARLHGWEIDQPPGGTAIPAPGPGAQRPIDLTAHRAEVSRRFRQYADAYLRDLAMGGLAAARLSVAASELELLAGGARSGADAAAAYAEVLSSLEDAARGLGAERGAWIGANGPVLPPEFEALLGRLEKSDLLGPNLRADILDLAQRRYDEAGVSARSLDSVIGRLLEQAPSGGARLAPAAEQLRRTLAVWMARRFMKTDDAGALAMPAVGAGWDRAALDSIPPLVEDYLLFDAKDLPQAPAMLRTSMRAAAQHQLRQGVERILARALAGSPAGGGVDRAGGLAQLRASAHALRTAFPVLAETMQSFRQIGLTTSADTIRDTVARQANAVLAQADRLLEGDQLYRPDAHALDVWVDGPLVPHLLFGQTTPAGLALYLGNARQEVTVLARDIAAPVVEILERPVMGAGTGSGAASKWARIITELDKYDGGRPNSSLAQLEKFVTVESAAVDAAGCQNLGAIDGVPDDFFRSRLAELKQWIATRCVLAADARVYDAYVDMAASFNEMLAGRFPFAAAAVPGEDADPAAVRAFYERFDARSAFVLEGLRRGERFGTAGREALRFVETMERARPLLIAAVTPDQSGGLALDPAFRVNRGREAGGSDIIEWKLATPNGALSSVLPRTPLRWYPGDKLSLTLRWAKDGTVLPVSGVGAGVTVDGPSLRFDYDGPWALFALAGRQAAPQRDRRPGPDTEPLLLFEATASGPVKEAAAAAPMPIVPAVQAVPQPAVKPNVRVFMTLAVKRTVLADGKPPREEKVAVPALPAQAPPLAPVGSMRRMPGLAGWPAPSGAVAPADRAFFDLGNAPSQPPMLRPAAQRFPVSSSMTTTPHPLIDIGALLQPIPGDDPAGEDLRHGPEFDALTEARRMDDDLDQGIWQTTVKKADWKGVVQQSSDLLTTRTKDLQVAAWLVQALGHLHGPAGLAPGLLLVHGLVEDFWEGLYPRLDDGDPEPRLAPLVWLDSQLSRDLMATAITQPGPHTDETHRFQDWQNAQRLRKLATRDPRAFHAAVDDGEVTVEQILAAQDRTPPDFYQTQHGHLRDTVTAVRTLAAELDAVAGRAAPGFSQLLKTLESLIQFHREALAKRGIDPDGAAAVTEEAEGGEGATIDASAEIIPAAAFARPGGPRTRQEAYAMLHQIADFLAREEPHSPTSYLVRRAAAWGNLSLPELYAELLGDRGEVGRIFGLLRLEER</sequence>
<reference evidence="3 4" key="1">
    <citation type="journal article" date="2011" name="PLoS Genet.">
        <title>Azospirillum genomes reveal transition of bacteria from aquatic to terrestrial environments.</title>
        <authorList>
            <person name="Wisniewski-Dye F."/>
            <person name="Borziak K."/>
            <person name="Khalsa-Moyers G."/>
            <person name="Alexandre G."/>
            <person name="Sukharnikov L.O."/>
            <person name="Wuichet K."/>
            <person name="Hurst G.B."/>
            <person name="McDonald W.H."/>
            <person name="Robertson J.S."/>
            <person name="Barbe V."/>
            <person name="Calteau A."/>
            <person name="Rouy Z."/>
            <person name="Mangenot S."/>
            <person name="Prigent-Combaret C."/>
            <person name="Normand P."/>
            <person name="Boyer M."/>
            <person name="Siguier P."/>
            <person name="Dessaux Y."/>
            <person name="Elmerich C."/>
            <person name="Condemine G."/>
            <person name="Krishnen G."/>
            <person name="Kennedy I."/>
            <person name="Paterson A.H."/>
            <person name="Gonzalez V."/>
            <person name="Mavingui P."/>
            <person name="Zhulin I.B."/>
        </authorList>
    </citation>
    <scope>NUCLEOTIDE SEQUENCE [LARGE SCALE GENOMIC DNA]</scope>
    <source>
        <strain evidence="3 4">Sp245</strain>
    </source>
</reference>
<dbReference type="InterPro" id="IPR010657">
    <property type="entry name" value="ImpA_N"/>
</dbReference>
<dbReference type="Pfam" id="PF06812">
    <property type="entry name" value="ImpA_N"/>
    <property type="match status" value="1"/>
</dbReference>
<evidence type="ECO:0000313" key="4">
    <source>
        <dbReference type="Proteomes" id="UP000007319"/>
    </source>
</evidence>
<dbReference type="Proteomes" id="UP000007319">
    <property type="component" value="Plasmid AZOBR_p1"/>
</dbReference>
<keyword evidence="4" id="KW-1185">Reference proteome</keyword>
<dbReference type="KEGG" id="abs:AZOBR_p1150011"/>
<dbReference type="InterPro" id="IPR025743">
    <property type="entry name" value="TssM1_N"/>
</dbReference>
<dbReference type="Pfam" id="PF14331">
    <property type="entry name" value="IcmF-related_N"/>
    <property type="match status" value="1"/>
</dbReference>
<evidence type="ECO:0000259" key="2">
    <source>
        <dbReference type="Pfam" id="PF14331"/>
    </source>
</evidence>
<dbReference type="RefSeq" id="WP_014198579.1">
    <property type="nucleotide sequence ID" value="NC_016594.1"/>
</dbReference>
<feature type="domain" description="Type VI secretion system component TssM1 N-terminal" evidence="2">
    <location>
        <begin position="14"/>
        <end position="224"/>
    </location>
</feature>
<dbReference type="PANTHER" id="PTHR37951">
    <property type="entry name" value="CYTOPLASMIC PROTEIN-RELATED"/>
    <property type="match status" value="1"/>
</dbReference>